<accession>A0ABM1LAK4</accession>
<dbReference type="Pfam" id="PF07679">
    <property type="entry name" value="I-set"/>
    <property type="match status" value="1"/>
</dbReference>
<dbReference type="Gene3D" id="2.60.40.10">
    <property type="entry name" value="Immunoglobulins"/>
    <property type="match status" value="3"/>
</dbReference>
<dbReference type="InterPro" id="IPR013783">
    <property type="entry name" value="Ig-like_fold"/>
</dbReference>
<dbReference type="SMART" id="SM00409">
    <property type="entry name" value="IG"/>
    <property type="match status" value="2"/>
</dbReference>
<dbReference type="PANTHER" id="PTHR47633:SF8">
    <property type="entry name" value="SPEG NEIGHBOR PROTEIN"/>
    <property type="match status" value="1"/>
</dbReference>
<dbReference type="InterPro" id="IPR003599">
    <property type="entry name" value="Ig_sub"/>
</dbReference>
<dbReference type="InterPro" id="IPR003598">
    <property type="entry name" value="Ig_sub2"/>
</dbReference>
<proteinExistence type="predicted"/>
<dbReference type="InterPro" id="IPR007110">
    <property type="entry name" value="Ig-like_dom"/>
</dbReference>
<feature type="domain" description="Ig-like" evidence="1">
    <location>
        <begin position="234"/>
        <end position="323"/>
    </location>
</feature>
<name>A0ABM1LAK4_GEKJA</name>
<dbReference type="Pfam" id="PF13927">
    <property type="entry name" value="Ig_3"/>
    <property type="match status" value="1"/>
</dbReference>
<feature type="domain" description="Ig-like" evidence="1">
    <location>
        <begin position="21"/>
        <end position="106"/>
    </location>
</feature>
<dbReference type="PROSITE" id="PS50835">
    <property type="entry name" value="IG_LIKE"/>
    <property type="match status" value="2"/>
</dbReference>
<dbReference type="RefSeq" id="XP_015282991.1">
    <property type="nucleotide sequence ID" value="XM_015427505.1"/>
</dbReference>
<dbReference type="SMART" id="SM00408">
    <property type="entry name" value="IGc2"/>
    <property type="match status" value="2"/>
</dbReference>
<evidence type="ECO:0000259" key="1">
    <source>
        <dbReference type="PROSITE" id="PS50835"/>
    </source>
</evidence>
<reference evidence="3" key="1">
    <citation type="submission" date="2025-08" db="UniProtKB">
        <authorList>
            <consortium name="RefSeq"/>
        </authorList>
    </citation>
    <scope>IDENTIFICATION</scope>
</reference>
<dbReference type="GeneID" id="107124118"/>
<dbReference type="CDD" id="cd00096">
    <property type="entry name" value="Ig"/>
    <property type="match status" value="1"/>
</dbReference>
<protein>
    <submittedName>
        <fullName evidence="3">Myomesin-3-like</fullName>
    </submittedName>
</protein>
<dbReference type="Proteomes" id="UP000694871">
    <property type="component" value="Unplaced"/>
</dbReference>
<feature type="non-terminal residue" evidence="3">
    <location>
        <position position="1"/>
    </location>
</feature>
<sequence length="341" mass="38876">FDKLKVEADAKKKEWKRKHGPHFIEQLKWKVNEECEVLLTCKAGNMKKESTFKWFMNNKSHSDGQYEPKTGDGTLRIKKITKADKGIYKAVVSDDRGQDTTELDLTKEAFDDILKELARISVLSASPLKVQPTAEGIKIYSEVKYYTDAMKATWYHNNKHLDSGDRLKTGTTMDQIWVHILDPKESDKGIYTLELFDGQESRKLSTDLSGKAFDDALAEHQRLKQAAVVEEYRAKVVRGLPDVATIMETKTLCLTCIISGEPYPEITWYKNEKVITFKDRYKMEVKGTVITITIENVSGEDTGKFSIHVKNKWGSETGRVTVSVYKRGEEPAELKDEPPLI</sequence>
<dbReference type="PANTHER" id="PTHR47633">
    <property type="entry name" value="IMMUNOGLOBULIN"/>
    <property type="match status" value="1"/>
</dbReference>
<evidence type="ECO:0000313" key="2">
    <source>
        <dbReference type="Proteomes" id="UP000694871"/>
    </source>
</evidence>
<dbReference type="InterPro" id="IPR013098">
    <property type="entry name" value="Ig_I-set"/>
</dbReference>
<dbReference type="SUPFAM" id="SSF48726">
    <property type="entry name" value="Immunoglobulin"/>
    <property type="match status" value="3"/>
</dbReference>
<keyword evidence="2" id="KW-1185">Reference proteome</keyword>
<dbReference type="InterPro" id="IPR036179">
    <property type="entry name" value="Ig-like_dom_sf"/>
</dbReference>
<organism evidence="2 3">
    <name type="scientific">Gekko japonicus</name>
    <name type="common">Schlegel's Japanese gecko</name>
    <dbReference type="NCBI Taxonomy" id="146911"/>
    <lineage>
        <taxon>Eukaryota</taxon>
        <taxon>Metazoa</taxon>
        <taxon>Chordata</taxon>
        <taxon>Craniata</taxon>
        <taxon>Vertebrata</taxon>
        <taxon>Euteleostomi</taxon>
        <taxon>Lepidosauria</taxon>
        <taxon>Squamata</taxon>
        <taxon>Bifurcata</taxon>
        <taxon>Gekkota</taxon>
        <taxon>Gekkonidae</taxon>
        <taxon>Gekkoninae</taxon>
        <taxon>Gekko</taxon>
    </lineage>
</organism>
<gene>
    <name evidence="3" type="primary">LOC107124118</name>
</gene>
<evidence type="ECO:0000313" key="3">
    <source>
        <dbReference type="RefSeq" id="XP_015282991.1"/>
    </source>
</evidence>